<dbReference type="InterPro" id="IPR011096">
    <property type="entry name" value="FTP_domain"/>
</dbReference>
<dbReference type="PANTHER" id="PTHR33794">
    <property type="entry name" value="BACILLOLYSIN"/>
    <property type="match status" value="1"/>
</dbReference>
<keyword evidence="7" id="KW-0482">Metalloprotease</keyword>
<dbReference type="InterPro" id="IPR006311">
    <property type="entry name" value="TAT_signal"/>
</dbReference>
<dbReference type="InterPro" id="IPR023612">
    <property type="entry name" value="Peptidase_M4"/>
</dbReference>
<dbReference type="Gene3D" id="2.60.120.260">
    <property type="entry name" value="Galactose-binding domain-like"/>
    <property type="match status" value="1"/>
</dbReference>
<sequence>MQVMRRVHMTTGAATAALVLGSLAGMTPARATAPTSGPVSGAVSGTAVPVARPAASRPDPGFTPAERRAAMEEARAERATTARELKLGSEEQLVVKDVLRDTDGGEHVRYERTYGGLPVIGGDLVVHTSPGRSVSTVDWAHPSRVQLSSTTASVPRATAMARAEGATPASGDTARTARRVVFAALHKPVLAWETRVTGTKPDGTPVDDLVYTNARTGAVLAVHAGIETDTGTGNTLYSGAVSLTTTPGGSGWNLTDGARGGHSTYDANNSTSTSRGTLFTDADDTWGNGSTSSRQSAAADAAYGAALTWDFYKNSFGRTGIRNDGVAAYSRVHYGSGYENAFWDDSCFCMTYGDGGSTLNPLVALDVAGHEMSHGVTSATAGLDYSGDAGGLNEATSDVMGTMVEFSANNASDPGDYYIGEKIMKDGTYLRRMDNPSADGSSVNCWSTSTKNLDPHYSSGVGNHLFYLLAEGTGTKTIGGRTHTGTTCNGTTLTGIGRSAAAAIWYRALTTYWTSTTTYPVAANGMVKAARDLYGASSTQCAATVAAWKGVNAAPTEACSTGGGTGGGALANGGFESGATSWTATSGVITNSTSGTPHAGSWYAWLDGYGTTHTDTLSQTFTVPSGTPSLRFYNAISTDEVGSTVYDRLTVQVVSGTTTTTLATYSNVNATSGYVLRTLSLSAFAGKSVTLKFTGTEDSTAATNFLVDDVSVG</sequence>
<dbReference type="EMBL" id="RJSF01000001">
    <property type="protein sequence ID" value="RNM17912.1"/>
    <property type="molecule type" value="Genomic_DNA"/>
</dbReference>
<dbReference type="GO" id="GO:0046872">
    <property type="term" value="F:metal ion binding"/>
    <property type="evidence" value="ECO:0007669"/>
    <property type="project" value="UniProtKB-KW"/>
</dbReference>
<dbReference type="InterPro" id="IPR013856">
    <property type="entry name" value="Peptidase_M4_domain"/>
</dbReference>
<evidence type="ECO:0000256" key="1">
    <source>
        <dbReference type="ARBA" id="ARBA00009388"/>
    </source>
</evidence>
<evidence type="ECO:0000259" key="13">
    <source>
        <dbReference type="Pfam" id="PF07504"/>
    </source>
</evidence>
<keyword evidence="15" id="KW-1185">Reference proteome</keyword>
<evidence type="ECO:0000256" key="8">
    <source>
        <dbReference type="PIRSR" id="PIRSR623612-1"/>
    </source>
</evidence>
<dbReference type="PRINTS" id="PR00730">
    <property type="entry name" value="THERMOLYSIN"/>
</dbReference>
<proteinExistence type="inferred from homology"/>
<evidence type="ECO:0000259" key="12">
    <source>
        <dbReference type="Pfam" id="PF02868"/>
    </source>
</evidence>
<dbReference type="AlphaFoldDB" id="A0A3N0H0N9"/>
<dbReference type="Pfam" id="PF07504">
    <property type="entry name" value="FTP"/>
    <property type="match status" value="1"/>
</dbReference>
<feature type="region of interest" description="Disordered" evidence="9">
    <location>
        <begin position="265"/>
        <end position="293"/>
    </location>
</feature>
<evidence type="ECO:0000259" key="11">
    <source>
        <dbReference type="Pfam" id="PF01447"/>
    </source>
</evidence>
<dbReference type="OrthoDB" id="291295at2"/>
<feature type="chain" id="PRO_5018261357" evidence="10">
    <location>
        <begin position="32"/>
        <end position="713"/>
    </location>
</feature>
<dbReference type="GO" id="GO:0006508">
    <property type="term" value="P:proteolysis"/>
    <property type="evidence" value="ECO:0007669"/>
    <property type="project" value="UniProtKB-KW"/>
</dbReference>
<dbReference type="Gene3D" id="1.10.390.10">
    <property type="entry name" value="Neutral Protease Domain 2"/>
    <property type="match status" value="1"/>
</dbReference>
<evidence type="ECO:0000256" key="6">
    <source>
        <dbReference type="ARBA" id="ARBA00022833"/>
    </source>
</evidence>
<dbReference type="InterPro" id="IPR050728">
    <property type="entry name" value="Zinc_Metalloprotease_M4"/>
</dbReference>
<dbReference type="Gene3D" id="3.10.450.490">
    <property type="match status" value="1"/>
</dbReference>
<dbReference type="Pfam" id="PF01447">
    <property type="entry name" value="Peptidase_M4"/>
    <property type="match status" value="1"/>
</dbReference>
<feature type="signal peptide" evidence="10">
    <location>
        <begin position="1"/>
        <end position="31"/>
    </location>
</feature>
<evidence type="ECO:0000313" key="15">
    <source>
        <dbReference type="Proteomes" id="UP000279994"/>
    </source>
</evidence>
<reference evidence="14 15" key="1">
    <citation type="submission" date="2018-11" db="EMBL/GenBank/DDBJ databases">
        <authorList>
            <person name="Li F."/>
        </authorList>
    </citation>
    <scope>NUCLEOTIDE SEQUENCE [LARGE SCALE GENOMIC DNA]</scope>
    <source>
        <strain evidence="14 15">Gsoil 818</strain>
    </source>
</reference>
<dbReference type="GO" id="GO:0004222">
    <property type="term" value="F:metalloendopeptidase activity"/>
    <property type="evidence" value="ECO:0007669"/>
    <property type="project" value="InterPro"/>
</dbReference>
<keyword evidence="2" id="KW-0645">Protease</keyword>
<dbReference type="PANTHER" id="PTHR33794:SF1">
    <property type="entry name" value="BACILLOLYSIN"/>
    <property type="match status" value="1"/>
</dbReference>
<evidence type="ECO:0000256" key="7">
    <source>
        <dbReference type="ARBA" id="ARBA00023049"/>
    </source>
</evidence>
<evidence type="ECO:0000256" key="4">
    <source>
        <dbReference type="ARBA" id="ARBA00022729"/>
    </source>
</evidence>
<dbReference type="PROSITE" id="PS51318">
    <property type="entry name" value="TAT"/>
    <property type="match status" value="1"/>
</dbReference>
<evidence type="ECO:0000256" key="2">
    <source>
        <dbReference type="ARBA" id="ARBA00022670"/>
    </source>
</evidence>
<evidence type="ECO:0000256" key="5">
    <source>
        <dbReference type="ARBA" id="ARBA00022801"/>
    </source>
</evidence>
<feature type="active site" description="Proton donor" evidence="8">
    <location>
        <position position="456"/>
    </location>
</feature>
<keyword evidence="4 10" id="KW-0732">Signal</keyword>
<accession>A0A3N0H0N9</accession>
<evidence type="ECO:0000313" key="14">
    <source>
        <dbReference type="EMBL" id="RNM17912.1"/>
    </source>
</evidence>
<organism evidence="14 15">
    <name type="scientific">Nocardioides pocheonensis</name>
    <dbReference type="NCBI Taxonomy" id="661485"/>
    <lineage>
        <taxon>Bacteria</taxon>
        <taxon>Bacillati</taxon>
        <taxon>Actinomycetota</taxon>
        <taxon>Actinomycetes</taxon>
        <taxon>Propionibacteriales</taxon>
        <taxon>Nocardioidaceae</taxon>
        <taxon>Nocardioides</taxon>
    </lineage>
</organism>
<dbReference type="CDD" id="cd09597">
    <property type="entry name" value="M4_TLP"/>
    <property type="match status" value="1"/>
</dbReference>
<dbReference type="Pfam" id="PF02868">
    <property type="entry name" value="Peptidase_M4_C"/>
    <property type="match status" value="1"/>
</dbReference>
<keyword evidence="5" id="KW-0378">Hydrolase</keyword>
<name>A0A3N0H0N9_9ACTN</name>
<dbReference type="InterPro" id="IPR001570">
    <property type="entry name" value="Peptidase_M4_C_domain"/>
</dbReference>
<feature type="compositionally biased region" description="Polar residues" evidence="9">
    <location>
        <begin position="265"/>
        <end position="277"/>
    </location>
</feature>
<gene>
    <name evidence="14" type="ORF">EFL26_00025</name>
</gene>
<keyword evidence="3" id="KW-0479">Metal-binding</keyword>
<evidence type="ECO:0000256" key="9">
    <source>
        <dbReference type="SAM" id="MobiDB-lite"/>
    </source>
</evidence>
<dbReference type="SUPFAM" id="SSF55486">
    <property type="entry name" value="Metalloproteases ('zincins'), catalytic domain"/>
    <property type="match status" value="1"/>
</dbReference>
<feature type="domain" description="FTP" evidence="13">
    <location>
        <begin position="91"/>
        <end position="130"/>
    </location>
</feature>
<dbReference type="InterPro" id="IPR027268">
    <property type="entry name" value="Peptidase_M4/M1_CTD_sf"/>
</dbReference>
<dbReference type="Gene3D" id="3.10.170.10">
    <property type="match status" value="1"/>
</dbReference>
<feature type="domain" description="Peptidase M4" evidence="11">
    <location>
        <begin position="230"/>
        <end position="378"/>
    </location>
</feature>
<feature type="domain" description="Peptidase M4 C-terminal" evidence="12">
    <location>
        <begin position="381"/>
        <end position="552"/>
    </location>
</feature>
<dbReference type="Proteomes" id="UP000279994">
    <property type="component" value="Unassembled WGS sequence"/>
</dbReference>
<evidence type="ECO:0000256" key="10">
    <source>
        <dbReference type="SAM" id="SignalP"/>
    </source>
</evidence>
<evidence type="ECO:0000256" key="3">
    <source>
        <dbReference type="ARBA" id="ARBA00022723"/>
    </source>
</evidence>
<protein>
    <submittedName>
        <fullName evidence="14">M4 family peptidase</fullName>
    </submittedName>
</protein>
<feature type="active site" evidence="8">
    <location>
        <position position="371"/>
    </location>
</feature>
<comment type="caution">
    <text evidence="14">The sequence shown here is derived from an EMBL/GenBank/DDBJ whole genome shotgun (WGS) entry which is preliminary data.</text>
</comment>
<comment type="similarity">
    <text evidence="1">Belongs to the peptidase M4 family.</text>
</comment>
<keyword evidence="6" id="KW-0862">Zinc</keyword>